<feature type="domain" description="DUF4708" evidence="1">
    <location>
        <begin position="102"/>
        <end position="250"/>
    </location>
</feature>
<dbReference type="EMBL" id="JARK01001517">
    <property type="protein sequence ID" value="EYB93489.1"/>
    <property type="molecule type" value="Genomic_DNA"/>
</dbReference>
<dbReference type="PANTHER" id="PTHR28495:SF1">
    <property type="entry name" value="GENE, 17266-RELATED"/>
    <property type="match status" value="1"/>
</dbReference>
<comment type="caution">
    <text evidence="2">The sequence shown here is derived from an EMBL/GenBank/DDBJ whole genome shotgun (WGS) entry which is preliminary data.</text>
</comment>
<sequence length="301" mass="34159">MDHFCGAVVGVLAARHGCNVDQRVHMCTIDKINDFTRKFDRANCNKPIAEPIPKNGLKGRFYDISCISPESACRGDPQSANSSNAKTRMYKLCTINLEECEVVQVEINQRVDGRSASPHGIQQKMCRDFLSIFSAYGALVAPQRDLKEIMIVARTEFLVGTQFRCWLHKECLKVKQSSRADSLSVEECLRYSIVVWLESHHYYRCGKGLLKGPFLGANDPRSLRILFAVYCTSAGEIYLRISFEVVRLFPLEPWQVGDPTVEPRWVFCLPKGYLQTSPMLFAITTAAGGRYDRQLDIRYIK</sequence>
<dbReference type="Proteomes" id="UP000024635">
    <property type="component" value="Unassembled WGS sequence"/>
</dbReference>
<organism evidence="2 3">
    <name type="scientific">Ancylostoma ceylanicum</name>
    <dbReference type="NCBI Taxonomy" id="53326"/>
    <lineage>
        <taxon>Eukaryota</taxon>
        <taxon>Metazoa</taxon>
        <taxon>Ecdysozoa</taxon>
        <taxon>Nematoda</taxon>
        <taxon>Chromadorea</taxon>
        <taxon>Rhabditida</taxon>
        <taxon>Rhabditina</taxon>
        <taxon>Rhabditomorpha</taxon>
        <taxon>Strongyloidea</taxon>
        <taxon>Ancylostomatidae</taxon>
        <taxon>Ancylostomatinae</taxon>
        <taxon>Ancylostoma</taxon>
    </lineage>
</organism>
<protein>
    <recommendedName>
        <fullName evidence="1">DUF4708 domain-containing protein</fullName>
    </recommendedName>
</protein>
<evidence type="ECO:0000259" key="1">
    <source>
        <dbReference type="Pfam" id="PF15813"/>
    </source>
</evidence>
<proteinExistence type="predicted"/>
<name>A0A016ST34_9BILA</name>
<evidence type="ECO:0000313" key="2">
    <source>
        <dbReference type="EMBL" id="EYB93489.1"/>
    </source>
</evidence>
<dbReference type="STRING" id="53326.A0A016ST34"/>
<gene>
    <name evidence="2" type="primary">Acey_s0181.g841</name>
    <name evidence="2" type="ORF">Y032_0181g841</name>
</gene>
<reference evidence="3" key="1">
    <citation type="journal article" date="2015" name="Nat. Genet.">
        <title>The genome and transcriptome of the zoonotic hookworm Ancylostoma ceylanicum identify infection-specific gene families.</title>
        <authorList>
            <person name="Schwarz E.M."/>
            <person name="Hu Y."/>
            <person name="Antoshechkin I."/>
            <person name="Miller M.M."/>
            <person name="Sternberg P.W."/>
            <person name="Aroian R.V."/>
        </authorList>
    </citation>
    <scope>NUCLEOTIDE SEQUENCE</scope>
    <source>
        <strain evidence="3">HY135</strain>
    </source>
</reference>
<dbReference type="OrthoDB" id="5845640at2759"/>
<accession>A0A016ST34</accession>
<evidence type="ECO:0000313" key="3">
    <source>
        <dbReference type="Proteomes" id="UP000024635"/>
    </source>
</evidence>
<keyword evidence="3" id="KW-1185">Reference proteome</keyword>
<dbReference type="AlphaFoldDB" id="A0A016ST34"/>
<dbReference type="Pfam" id="PF15813">
    <property type="entry name" value="DUF4708"/>
    <property type="match status" value="1"/>
</dbReference>
<dbReference type="PANTHER" id="PTHR28495">
    <property type="entry name" value="HYPOTHETICAL PROTEIN LOC100359752"/>
    <property type="match status" value="1"/>
</dbReference>
<dbReference type="InterPro" id="IPR031643">
    <property type="entry name" value="DUF4708"/>
</dbReference>